<dbReference type="AlphaFoldDB" id="A0A3G6MU58"/>
<protein>
    <submittedName>
        <fullName evidence="1">Heme oxygenase</fullName>
    </submittedName>
</protein>
<evidence type="ECO:0000313" key="2">
    <source>
        <dbReference type="EMBL" id="AZA97354.1"/>
    </source>
</evidence>
<dbReference type="KEGG" id="csha:EG350_07845"/>
<evidence type="ECO:0000313" key="4">
    <source>
        <dbReference type="Proteomes" id="UP000281741"/>
    </source>
</evidence>
<dbReference type="Proteomes" id="UP000274073">
    <property type="component" value="Chromosome"/>
</dbReference>
<keyword evidence="4" id="KW-1185">Reference proteome</keyword>
<gene>
    <name evidence="1" type="ORF">EG349_19540</name>
    <name evidence="2" type="ORF">EG353_18260</name>
</gene>
<accession>A0A3G6MU58</accession>
<evidence type="ECO:0000313" key="3">
    <source>
        <dbReference type="Proteomes" id="UP000274073"/>
    </source>
</evidence>
<dbReference type="EMBL" id="CP033912">
    <property type="protein sequence ID" value="AZA97354.1"/>
    <property type="molecule type" value="Genomic_DNA"/>
</dbReference>
<dbReference type="OrthoDB" id="673595at2"/>
<name>A0A3G6MU58_9FLAO</name>
<sequence>MNTIRLYKFKDSIGRKIQLFSKESNLDPLDNHIDTNFLDIEIVTEYIITVPVDFTYEELSYKELLGLCGSAKQTIEHYFIKNINDYDMV</sequence>
<dbReference type="Proteomes" id="UP000281741">
    <property type="component" value="Chromosome"/>
</dbReference>
<proteinExistence type="predicted"/>
<evidence type="ECO:0000313" key="1">
    <source>
        <dbReference type="EMBL" id="AZA88810.1"/>
    </source>
</evidence>
<dbReference type="RefSeq" id="WP_066441082.1">
    <property type="nucleotide sequence ID" value="NZ_CP033912.1"/>
</dbReference>
<reference evidence="3 4" key="1">
    <citation type="submission" date="2018-11" db="EMBL/GenBank/DDBJ databases">
        <title>Proposal to divide the Flavobacteriaceae and reorganize its genera based on Amino Acid Identity values calculated from whole genome sequences.</title>
        <authorList>
            <person name="Nicholson A.C."/>
            <person name="Gulvik C.A."/>
            <person name="Whitney A.M."/>
            <person name="Humrighouse B.W."/>
            <person name="Bell M."/>
            <person name="Holmes B."/>
            <person name="Steigerwalt A.G."/>
            <person name="Villarma A."/>
            <person name="Sheth M."/>
            <person name="Batra D."/>
            <person name="Pryor J."/>
            <person name="Bernardet J.-F."/>
            <person name="Hugo C."/>
            <person name="Kampfer P."/>
            <person name="Newman J."/>
            <person name="McQuiston J.R."/>
        </authorList>
    </citation>
    <scope>NUCLEOTIDE SEQUENCE [LARGE SCALE GENOMIC DNA]</scope>
    <source>
        <strain evidence="1 3">G0207</strain>
        <strain evidence="2 4">H5143</strain>
    </source>
</reference>
<organism evidence="1 3">
    <name type="scientific">Chryseobacterium shandongense</name>
    <dbReference type="NCBI Taxonomy" id="1493872"/>
    <lineage>
        <taxon>Bacteria</taxon>
        <taxon>Pseudomonadati</taxon>
        <taxon>Bacteroidota</taxon>
        <taxon>Flavobacteriia</taxon>
        <taxon>Flavobacteriales</taxon>
        <taxon>Weeksellaceae</taxon>
        <taxon>Chryseobacterium group</taxon>
        <taxon>Chryseobacterium</taxon>
    </lineage>
</organism>
<dbReference type="EMBL" id="CP033915">
    <property type="protein sequence ID" value="AZA88810.1"/>
    <property type="molecule type" value="Genomic_DNA"/>
</dbReference>